<dbReference type="PROSITE" id="PS51257">
    <property type="entry name" value="PROKAR_LIPOPROTEIN"/>
    <property type="match status" value="1"/>
</dbReference>
<protein>
    <recommendedName>
        <fullName evidence="5">Lipoprotein</fullName>
    </recommendedName>
</protein>
<sequence length="139" mass="14362">MKQAKILMVMLLAAVGLFSSCEKEEGPTASATFTTIASGDIDGDVTGNGGSFTKTYTWQNPMPTADYNMDITASKGGSFQLLIKDAEGKNVLDNKLTAGDGEDSKSGVTSSSGTPGAWTVTIVLTDFNGDGSFSLSKGD</sequence>
<dbReference type="KEGG" id="pko:PKOR_16110"/>
<proteinExistence type="predicted"/>
<feature type="region of interest" description="Disordered" evidence="1">
    <location>
        <begin position="94"/>
        <end position="113"/>
    </location>
</feature>
<keyword evidence="2" id="KW-0732">Signal</keyword>
<evidence type="ECO:0000256" key="2">
    <source>
        <dbReference type="SAM" id="SignalP"/>
    </source>
</evidence>
<evidence type="ECO:0000313" key="3">
    <source>
        <dbReference type="EMBL" id="AKD04338.1"/>
    </source>
</evidence>
<gene>
    <name evidence="3" type="ORF">PKOR_16110</name>
</gene>
<feature type="signal peptide" evidence="2">
    <location>
        <begin position="1"/>
        <end position="20"/>
    </location>
</feature>
<dbReference type="RefSeq" id="WP_046312099.1">
    <property type="nucleotide sequence ID" value="NZ_CBCSCY010000018.1"/>
</dbReference>
<dbReference type="EMBL" id="CP009621">
    <property type="protein sequence ID" value="AKD04338.1"/>
    <property type="molecule type" value="Genomic_DNA"/>
</dbReference>
<reference evidence="3 4" key="1">
    <citation type="journal article" date="2015" name="Sci. Rep.">
        <title>Unraveling adaptation of Pontibacter korlensis to radiation and infertility in desert through complete genome and comparative transcriptomic analysis.</title>
        <authorList>
            <person name="Dai J."/>
            <person name="Dai W."/>
            <person name="Qiu C."/>
            <person name="Yang Z."/>
            <person name="Zhang Y."/>
            <person name="Zhou M."/>
            <person name="Zhang L."/>
            <person name="Fang C."/>
            <person name="Gao Q."/>
            <person name="Yang Q."/>
            <person name="Li X."/>
            <person name="Wang Z."/>
            <person name="Wang Z."/>
            <person name="Jia Z."/>
            <person name="Chen X."/>
        </authorList>
    </citation>
    <scope>NUCLEOTIDE SEQUENCE [LARGE SCALE GENOMIC DNA]</scope>
    <source>
        <strain evidence="3 4">X14-1T</strain>
    </source>
</reference>
<organism evidence="3 4">
    <name type="scientific">Pontibacter korlensis</name>
    <dbReference type="NCBI Taxonomy" id="400092"/>
    <lineage>
        <taxon>Bacteria</taxon>
        <taxon>Pseudomonadati</taxon>
        <taxon>Bacteroidota</taxon>
        <taxon>Cytophagia</taxon>
        <taxon>Cytophagales</taxon>
        <taxon>Hymenobacteraceae</taxon>
        <taxon>Pontibacter</taxon>
    </lineage>
</organism>
<dbReference type="Proteomes" id="UP000033109">
    <property type="component" value="Chromosome"/>
</dbReference>
<dbReference type="OrthoDB" id="979528at2"/>
<evidence type="ECO:0000256" key="1">
    <source>
        <dbReference type="SAM" id="MobiDB-lite"/>
    </source>
</evidence>
<dbReference type="PATRIC" id="fig|400092.3.peg.3531"/>
<accession>A0A0E3ZFK7</accession>
<name>A0A0E3ZFK7_9BACT</name>
<feature type="chain" id="PRO_5002416966" description="Lipoprotein" evidence="2">
    <location>
        <begin position="21"/>
        <end position="139"/>
    </location>
</feature>
<dbReference type="AlphaFoldDB" id="A0A0E3ZFK7"/>
<keyword evidence="4" id="KW-1185">Reference proteome</keyword>
<dbReference type="HOGENOM" id="CLU_1747348_0_0_10"/>
<evidence type="ECO:0008006" key="5">
    <source>
        <dbReference type="Google" id="ProtNLM"/>
    </source>
</evidence>
<evidence type="ECO:0000313" key="4">
    <source>
        <dbReference type="Proteomes" id="UP000033109"/>
    </source>
</evidence>